<dbReference type="RefSeq" id="WP_386668080.1">
    <property type="nucleotide sequence ID" value="NZ_JBHLTG010000002.1"/>
</dbReference>
<reference evidence="2 3" key="1">
    <citation type="submission" date="2024-09" db="EMBL/GenBank/DDBJ databases">
        <authorList>
            <person name="Sun Q."/>
            <person name="Mori K."/>
        </authorList>
    </citation>
    <scope>NUCLEOTIDE SEQUENCE [LARGE SCALE GENOMIC DNA]</scope>
    <source>
        <strain evidence="2 3">KCTC 23076</strain>
    </source>
</reference>
<organism evidence="2 3">
    <name type="scientific">Lysobacter korlensis</name>
    <dbReference type="NCBI Taxonomy" id="553636"/>
    <lineage>
        <taxon>Bacteria</taxon>
        <taxon>Pseudomonadati</taxon>
        <taxon>Pseudomonadota</taxon>
        <taxon>Gammaproteobacteria</taxon>
        <taxon>Lysobacterales</taxon>
        <taxon>Lysobacteraceae</taxon>
        <taxon>Lysobacter</taxon>
    </lineage>
</organism>
<keyword evidence="3" id="KW-1185">Reference proteome</keyword>
<evidence type="ECO:0000313" key="3">
    <source>
        <dbReference type="Proteomes" id="UP001589896"/>
    </source>
</evidence>
<comment type="caution">
    <text evidence="2">The sequence shown here is derived from an EMBL/GenBank/DDBJ whole genome shotgun (WGS) entry which is preliminary data.</text>
</comment>
<evidence type="ECO:0000313" key="2">
    <source>
        <dbReference type="EMBL" id="MFC0678328.1"/>
    </source>
</evidence>
<feature type="compositionally biased region" description="Low complexity" evidence="1">
    <location>
        <begin position="87"/>
        <end position="99"/>
    </location>
</feature>
<proteinExistence type="predicted"/>
<dbReference type="EMBL" id="JBHLTG010000002">
    <property type="protein sequence ID" value="MFC0678328.1"/>
    <property type="molecule type" value="Genomic_DNA"/>
</dbReference>
<gene>
    <name evidence="2" type="ORF">ACFFGH_10800</name>
</gene>
<protein>
    <submittedName>
        <fullName evidence="2">Uncharacterized protein</fullName>
    </submittedName>
</protein>
<sequence length="114" mass="12655">MSDSSAWVTIARRAHEVDEGGLATLCGLPVGTRVVRARRRGGRCPNCMFVQWQSTRPEEKTRLMDLTPEQEKIRRRLNAEASRRAYARTPTTTATGSASVWTVSGGLPTLGKRR</sequence>
<feature type="region of interest" description="Disordered" evidence="1">
    <location>
        <begin position="79"/>
        <end position="114"/>
    </location>
</feature>
<dbReference type="Proteomes" id="UP001589896">
    <property type="component" value="Unassembled WGS sequence"/>
</dbReference>
<name>A0ABV6RQY2_9GAMM</name>
<evidence type="ECO:0000256" key="1">
    <source>
        <dbReference type="SAM" id="MobiDB-lite"/>
    </source>
</evidence>
<accession>A0ABV6RQY2</accession>